<comment type="cofactor">
    <cofactor evidence="1">
        <name>(R)-lipoate</name>
        <dbReference type="ChEBI" id="CHEBI:83088"/>
    </cofactor>
</comment>
<dbReference type="InterPro" id="IPR001078">
    <property type="entry name" value="2-oxoacid_DH_actylTfrase"/>
</dbReference>
<evidence type="ECO:0000256" key="7">
    <source>
        <dbReference type="ARBA" id="ARBA00022532"/>
    </source>
</evidence>
<evidence type="ECO:0000313" key="16">
    <source>
        <dbReference type="Proteomes" id="UP000653076"/>
    </source>
</evidence>
<gene>
    <name evidence="15" type="ORF">Vqi01_46880</name>
</gene>
<evidence type="ECO:0000259" key="14">
    <source>
        <dbReference type="Pfam" id="PF00198"/>
    </source>
</evidence>
<accession>A0ABQ4JGK0</accession>
<dbReference type="InterPro" id="IPR050537">
    <property type="entry name" value="2-oxoacid_dehydrogenase"/>
</dbReference>
<comment type="similarity">
    <text evidence="4">Belongs to the 2-oxoacid dehydrogenase family.</text>
</comment>
<evidence type="ECO:0000313" key="15">
    <source>
        <dbReference type="EMBL" id="GIJ29526.1"/>
    </source>
</evidence>
<dbReference type="RefSeq" id="WP_204036993.1">
    <property type="nucleotide sequence ID" value="NZ_BOPC01000074.1"/>
</dbReference>
<keyword evidence="16" id="KW-1185">Reference proteome</keyword>
<dbReference type="EC" id="2.3.1.61" evidence="5"/>
<comment type="catalytic activity">
    <reaction evidence="13">
        <text>N(6)-[(R)-dihydrolipoyl]-L-lysyl-[protein] + succinyl-CoA = N(6)-[(R)-S(8)-succinyldihydrolipoyl]-L-lysyl-[protein] + CoA</text>
        <dbReference type="Rhea" id="RHEA:15213"/>
        <dbReference type="Rhea" id="RHEA-COMP:10475"/>
        <dbReference type="Rhea" id="RHEA-COMP:20092"/>
        <dbReference type="ChEBI" id="CHEBI:57287"/>
        <dbReference type="ChEBI" id="CHEBI:57292"/>
        <dbReference type="ChEBI" id="CHEBI:83100"/>
        <dbReference type="ChEBI" id="CHEBI:83120"/>
        <dbReference type="EC" id="2.3.1.61"/>
    </reaction>
</comment>
<comment type="function">
    <text evidence="2">E2 component of the 2-oxoglutarate dehydrogenase (OGDH) complex which catalyzes the second step in the conversion of 2-oxoglutarate to succinyl-CoA and CO(2).</text>
</comment>
<evidence type="ECO:0000256" key="12">
    <source>
        <dbReference type="ARBA" id="ARBA00032406"/>
    </source>
</evidence>
<dbReference type="Proteomes" id="UP000653076">
    <property type="component" value="Unassembled WGS sequence"/>
</dbReference>
<evidence type="ECO:0000256" key="10">
    <source>
        <dbReference type="ARBA" id="ARBA00023315"/>
    </source>
</evidence>
<feature type="domain" description="2-oxoacid dehydrogenase acyltransferase catalytic" evidence="14">
    <location>
        <begin position="172"/>
        <end position="249"/>
    </location>
</feature>
<evidence type="ECO:0000256" key="3">
    <source>
        <dbReference type="ARBA" id="ARBA00005145"/>
    </source>
</evidence>
<dbReference type="Gene3D" id="3.30.559.10">
    <property type="entry name" value="Chloramphenicol acetyltransferase-like domain"/>
    <property type="match status" value="1"/>
</dbReference>
<evidence type="ECO:0000256" key="13">
    <source>
        <dbReference type="ARBA" id="ARBA00052761"/>
    </source>
</evidence>
<reference evidence="15 16" key="1">
    <citation type="submission" date="2021-01" db="EMBL/GenBank/DDBJ databases">
        <title>Whole genome shotgun sequence of Verrucosispora qiuiae NBRC 106684.</title>
        <authorList>
            <person name="Komaki H."/>
            <person name="Tamura T."/>
        </authorList>
    </citation>
    <scope>NUCLEOTIDE SEQUENCE [LARGE SCALE GENOMIC DNA]</scope>
    <source>
        <strain evidence="15 16">NBRC 106684</strain>
    </source>
</reference>
<keyword evidence="9" id="KW-0450">Lipoyl</keyword>
<sequence>MKQRPIAPERRPTQMFLDHIRSFAPVFLDTDVDMTRVRQHRAAARSTGRHYSTVAYVLHSAARVLARHPEANAAIRGHAMPKVARYESVSGKFTMDKRVNGQRIVMSAVIADLDRRDLDSIQERIEHYRDGDPETMREYARVRKLYRIPWPIRNLLFGLGARSLSMRPSIFGTFAVTSLGHRPVDGFYSTGGTTITLGLGQVADRPVVRDGQVAVAPLMRLSLTFDHRVIDGAEAADVLADIKASLEEFSADDAAEPVLSTDEAVSRA</sequence>
<evidence type="ECO:0000256" key="9">
    <source>
        <dbReference type="ARBA" id="ARBA00022823"/>
    </source>
</evidence>
<dbReference type="InterPro" id="IPR023213">
    <property type="entry name" value="CAT-like_dom_sf"/>
</dbReference>
<protein>
    <recommendedName>
        <fullName evidence="6">Dihydrolipoyllysine-residue succinyltransferase component of 2-oxoglutarate dehydrogenase complex</fullName>
        <ecNumber evidence="5">2.3.1.61</ecNumber>
    </recommendedName>
    <alternativeName>
        <fullName evidence="12">2-oxoglutarate dehydrogenase complex component E2</fullName>
    </alternativeName>
    <alternativeName>
        <fullName evidence="11">Dihydrolipoamide succinyltransferase component of 2-oxoglutarate dehydrogenase complex</fullName>
    </alternativeName>
</protein>
<keyword evidence="10" id="KW-0012">Acyltransferase</keyword>
<proteinExistence type="inferred from homology"/>
<dbReference type="SUPFAM" id="SSF52777">
    <property type="entry name" value="CoA-dependent acyltransferases"/>
    <property type="match status" value="1"/>
</dbReference>
<keyword evidence="8" id="KW-0808">Transferase</keyword>
<evidence type="ECO:0000256" key="2">
    <source>
        <dbReference type="ARBA" id="ARBA00004052"/>
    </source>
</evidence>
<evidence type="ECO:0000256" key="1">
    <source>
        <dbReference type="ARBA" id="ARBA00001938"/>
    </source>
</evidence>
<evidence type="ECO:0000256" key="5">
    <source>
        <dbReference type="ARBA" id="ARBA00012945"/>
    </source>
</evidence>
<evidence type="ECO:0000256" key="6">
    <source>
        <dbReference type="ARBA" id="ARBA00019511"/>
    </source>
</evidence>
<keyword evidence="7" id="KW-0816">Tricarboxylic acid cycle</keyword>
<comment type="caution">
    <text evidence="15">The sequence shown here is derived from an EMBL/GenBank/DDBJ whole genome shotgun (WGS) entry which is preliminary data.</text>
</comment>
<name>A0ABQ4JGK0_9ACTN</name>
<evidence type="ECO:0000256" key="4">
    <source>
        <dbReference type="ARBA" id="ARBA00007317"/>
    </source>
</evidence>
<evidence type="ECO:0000256" key="8">
    <source>
        <dbReference type="ARBA" id="ARBA00022679"/>
    </source>
</evidence>
<dbReference type="PANTHER" id="PTHR43416">
    <property type="entry name" value="DIHYDROLIPOYLLYSINE-RESIDUE SUCCINYLTRANSFERASE COMPONENT OF 2-OXOGLUTARATE DEHYDROGENASE COMPLEX, MITOCHONDRIAL-RELATED"/>
    <property type="match status" value="1"/>
</dbReference>
<dbReference type="PANTHER" id="PTHR43416:SF5">
    <property type="entry name" value="DIHYDROLIPOYLLYSINE-RESIDUE SUCCINYLTRANSFERASE COMPONENT OF 2-OXOGLUTARATE DEHYDROGENASE COMPLEX, MITOCHONDRIAL"/>
    <property type="match status" value="1"/>
</dbReference>
<evidence type="ECO:0000256" key="11">
    <source>
        <dbReference type="ARBA" id="ARBA00030325"/>
    </source>
</evidence>
<dbReference type="EMBL" id="BOPC01000074">
    <property type="protein sequence ID" value="GIJ29526.1"/>
    <property type="molecule type" value="Genomic_DNA"/>
</dbReference>
<comment type="pathway">
    <text evidence="3">Amino-acid degradation; L-lysine degradation via saccharopine pathway; glutaryl-CoA from L-lysine: step 6/6.</text>
</comment>
<organism evidence="15 16">
    <name type="scientific">Micromonospora qiuiae</name>
    <dbReference type="NCBI Taxonomy" id="502268"/>
    <lineage>
        <taxon>Bacteria</taxon>
        <taxon>Bacillati</taxon>
        <taxon>Actinomycetota</taxon>
        <taxon>Actinomycetes</taxon>
        <taxon>Micromonosporales</taxon>
        <taxon>Micromonosporaceae</taxon>
        <taxon>Micromonospora</taxon>
    </lineage>
</organism>
<dbReference type="Pfam" id="PF00198">
    <property type="entry name" value="2-oxoacid_dh"/>
    <property type="match status" value="1"/>
</dbReference>